<proteinExistence type="predicted"/>
<dbReference type="EMBL" id="JAWZYT010003279">
    <property type="protein sequence ID" value="KAK4299236.1"/>
    <property type="molecule type" value="Genomic_DNA"/>
</dbReference>
<protein>
    <submittedName>
        <fullName evidence="2">Uncharacterized protein</fullName>
    </submittedName>
</protein>
<keyword evidence="3" id="KW-1185">Reference proteome</keyword>
<comment type="caution">
    <text evidence="2">The sequence shown here is derived from an EMBL/GenBank/DDBJ whole genome shotgun (WGS) entry which is preliminary data.</text>
</comment>
<dbReference type="Proteomes" id="UP001292094">
    <property type="component" value="Unassembled WGS sequence"/>
</dbReference>
<gene>
    <name evidence="2" type="ORF">Pmani_028473</name>
</gene>
<evidence type="ECO:0000313" key="3">
    <source>
        <dbReference type="Proteomes" id="UP001292094"/>
    </source>
</evidence>
<evidence type="ECO:0000313" key="2">
    <source>
        <dbReference type="EMBL" id="KAK4299236.1"/>
    </source>
</evidence>
<dbReference type="AlphaFoldDB" id="A0AAE1P153"/>
<organism evidence="2 3">
    <name type="scientific">Petrolisthes manimaculis</name>
    <dbReference type="NCBI Taxonomy" id="1843537"/>
    <lineage>
        <taxon>Eukaryota</taxon>
        <taxon>Metazoa</taxon>
        <taxon>Ecdysozoa</taxon>
        <taxon>Arthropoda</taxon>
        <taxon>Crustacea</taxon>
        <taxon>Multicrustacea</taxon>
        <taxon>Malacostraca</taxon>
        <taxon>Eumalacostraca</taxon>
        <taxon>Eucarida</taxon>
        <taxon>Decapoda</taxon>
        <taxon>Pleocyemata</taxon>
        <taxon>Anomura</taxon>
        <taxon>Galatheoidea</taxon>
        <taxon>Porcellanidae</taxon>
        <taxon>Petrolisthes</taxon>
    </lineage>
</organism>
<evidence type="ECO:0000256" key="1">
    <source>
        <dbReference type="SAM" id="MobiDB-lite"/>
    </source>
</evidence>
<reference evidence="2" key="1">
    <citation type="submission" date="2023-11" db="EMBL/GenBank/DDBJ databases">
        <title>Genome assemblies of two species of porcelain crab, Petrolisthes cinctipes and Petrolisthes manimaculis (Anomura: Porcellanidae).</title>
        <authorList>
            <person name="Angst P."/>
        </authorList>
    </citation>
    <scope>NUCLEOTIDE SEQUENCE</scope>
    <source>
        <strain evidence="2">PB745_02</strain>
        <tissue evidence="2">Gill</tissue>
    </source>
</reference>
<name>A0AAE1P153_9EUCA</name>
<feature type="region of interest" description="Disordered" evidence="1">
    <location>
        <begin position="50"/>
        <end position="69"/>
    </location>
</feature>
<accession>A0AAE1P153</accession>
<sequence length="69" mass="7838">MLARVEGQPVLQCQTKRGSRFLRPGPTQSKPSRTTFACCREGVVVGEGVSYKQEGYEEEKEEKDEEQMK</sequence>
<feature type="compositionally biased region" description="Acidic residues" evidence="1">
    <location>
        <begin position="56"/>
        <end position="69"/>
    </location>
</feature>